<evidence type="ECO:0000256" key="1">
    <source>
        <dbReference type="SAM" id="MobiDB-lite"/>
    </source>
</evidence>
<dbReference type="Proteomes" id="UP000614334">
    <property type="component" value="Unassembled WGS sequence"/>
</dbReference>
<dbReference type="Pfam" id="PF12051">
    <property type="entry name" value="DUF3533"/>
    <property type="match status" value="1"/>
</dbReference>
<accession>A0A8H7I2I7</accession>
<keyword evidence="2" id="KW-0472">Membrane</keyword>
<feature type="transmembrane region" description="Helical" evidence="2">
    <location>
        <begin position="233"/>
        <end position="256"/>
    </location>
</feature>
<protein>
    <recommendedName>
        <fullName evidence="3">DUF3533 domain-containing protein</fullName>
    </recommendedName>
</protein>
<keyword evidence="2" id="KW-0812">Transmembrane</keyword>
<feature type="transmembrane region" description="Helical" evidence="2">
    <location>
        <begin position="345"/>
        <end position="365"/>
    </location>
</feature>
<dbReference type="PANTHER" id="PTHR34814">
    <property type="entry name" value="NITROSOGUANIDINE RESISTANCE PROTEIN SNG1"/>
    <property type="match status" value="1"/>
</dbReference>
<feature type="domain" description="DUF3533" evidence="3">
    <location>
        <begin position="58"/>
        <end position="413"/>
    </location>
</feature>
<feature type="region of interest" description="Disordered" evidence="1">
    <location>
        <begin position="1"/>
        <end position="31"/>
    </location>
</feature>
<evidence type="ECO:0000256" key="2">
    <source>
        <dbReference type="SAM" id="Phobius"/>
    </source>
</evidence>
<feature type="transmembrane region" description="Helical" evidence="2">
    <location>
        <begin position="51"/>
        <end position="71"/>
    </location>
</feature>
<feature type="transmembrane region" description="Helical" evidence="2">
    <location>
        <begin position="277"/>
        <end position="298"/>
    </location>
</feature>
<dbReference type="AlphaFoldDB" id="A0A8H7I2I7"/>
<feature type="transmembrane region" description="Helical" evidence="2">
    <location>
        <begin position="402"/>
        <end position="423"/>
    </location>
</feature>
<dbReference type="PANTHER" id="PTHR34814:SF1">
    <property type="entry name" value="NITROSOGUANIDINE RESISTANCE PROTEIN SNG1"/>
    <property type="match status" value="1"/>
</dbReference>
<feature type="transmembrane region" description="Helical" evidence="2">
    <location>
        <begin position="310"/>
        <end position="333"/>
    </location>
</feature>
<dbReference type="GO" id="GO:0016020">
    <property type="term" value="C:membrane"/>
    <property type="evidence" value="ECO:0007669"/>
    <property type="project" value="TreeGrafter"/>
</dbReference>
<dbReference type="InterPro" id="IPR022703">
    <property type="entry name" value="DUF3533"/>
</dbReference>
<dbReference type="EMBL" id="JACYCF010000042">
    <property type="protein sequence ID" value="KAF8748316.1"/>
    <property type="molecule type" value="Genomic_DNA"/>
</dbReference>
<keyword evidence="2" id="KW-1133">Transmembrane helix</keyword>
<evidence type="ECO:0000313" key="4">
    <source>
        <dbReference type="EMBL" id="KAF8748316.1"/>
    </source>
</evidence>
<dbReference type="InterPro" id="IPR053001">
    <property type="entry name" value="MNNG_permease-like"/>
</dbReference>
<proteinExistence type="predicted"/>
<gene>
    <name evidence="4" type="ORF">RHS01_10923</name>
</gene>
<comment type="caution">
    <text evidence="4">The sequence shown here is derived from an EMBL/GenBank/DDBJ whole genome shotgun (WGS) entry which is preliminary data.</text>
</comment>
<organism evidence="4 5">
    <name type="scientific">Rhizoctonia solani</name>
    <dbReference type="NCBI Taxonomy" id="456999"/>
    <lineage>
        <taxon>Eukaryota</taxon>
        <taxon>Fungi</taxon>
        <taxon>Dikarya</taxon>
        <taxon>Basidiomycota</taxon>
        <taxon>Agaricomycotina</taxon>
        <taxon>Agaricomycetes</taxon>
        <taxon>Cantharellales</taxon>
        <taxon>Ceratobasidiaceae</taxon>
        <taxon>Rhizoctonia</taxon>
    </lineage>
</organism>
<name>A0A8H7I2I7_9AGAM</name>
<evidence type="ECO:0000259" key="3">
    <source>
        <dbReference type="Pfam" id="PF12051"/>
    </source>
</evidence>
<evidence type="ECO:0000313" key="5">
    <source>
        <dbReference type="Proteomes" id="UP000614334"/>
    </source>
</evidence>
<reference evidence="4" key="1">
    <citation type="submission" date="2020-09" db="EMBL/GenBank/DDBJ databases">
        <title>Comparative genome analyses of four rice-infecting Rhizoctonia solani isolates reveal extensive enrichment of homogalacturonan modification genes.</title>
        <authorList>
            <person name="Lee D.-Y."/>
            <person name="Jeon J."/>
            <person name="Kim K.-T."/>
            <person name="Cheong K."/>
            <person name="Song H."/>
            <person name="Choi G."/>
            <person name="Ko J."/>
            <person name="Opiyo S.O."/>
            <person name="Zuo S."/>
            <person name="Madhav S."/>
            <person name="Lee Y.-H."/>
            <person name="Wang G.-L."/>
        </authorList>
    </citation>
    <scope>NUCLEOTIDE SEQUENCE</scope>
    <source>
        <strain evidence="4">AG1-IA B2</strain>
    </source>
</reference>
<sequence length="586" mass="64671">MVEEEEEQEAARSSVWKPAEGPGSRPPAPQKFAHTIFDPKIAPLRKVYTKIILMTLALTIIMMWICLPVYWGSLARSATHAPSLKAWVIDRDGGEIGQAVVEGLLATTQPIFKTGTKQHLGWVQVAADYVEDVGEAVLDEQAWGAVVVNAGATARLAAARASGDSRVTRQATGSYVNPLTTAALTQILQQFNARSTASYLGSISGNATALQALTAAPQTLSGVWWTTNNLRPYNAPVATAIMLVGQIYLCIFAFIMTMSNDAARGILGPFLKLRSYLYLRILVPLGLYLPLSLAFAMVSLPFHAPFGAKYSYAGGFFLYFLYTYMGMTALGLATEAMVTILTPRFMAFFLIPLIISNVSVATLPFDLQPWFYKYGYGFPIFNNTTAVRTILFNTKNHLGRSAGVIIAWIVLSSITLPLFTIIMRRRTMRAHKQAMLEKNGGEKGTARPPDALHSLSSMYYYSVWDICYNNTWFGINDDVRQESHMPLDGDDNVTWFPPDTLLKDELPGMSVGNGLDREGMFSQAVWFGEGGASWKWMKIDDIQFIECQPSVAFRMGTEPCVMVCTSKALYYLTSRTLIIMILGCAP</sequence>